<dbReference type="PANTHER" id="PTHR10996:SF277">
    <property type="entry name" value="GLYOXYLATE REDUCTASE_HYDROXYPYRUVATE REDUCTASE"/>
    <property type="match status" value="1"/>
</dbReference>
<evidence type="ECO:0000313" key="6">
    <source>
        <dbReference type="Proteomes" id="UP000247409"/>
    </source>
</evidence>
<comment type="similarity">
    <text evidence="2">Belongs to the D-isomer specific 2-hydroxyacid dehydrogenase family.</text>
</comment>
<name>A0A2V3IPY2_9FLOR</name>
<feature type="domain" description="D-isomer specific 2-hydroxyacid dehydrogenase NAD-binding" evidence="4">
    <location>
        <begin position="119"/>
        <end position="297"/>
    </location>
</feature>
<feature type="domain" description="D-isomer specific 2-hydroxyacid dehydrogenase catalytic" evidence="3">
    <location>
        <begin position="12"/>
        <end position="328"/>
    </location>
</feature>
<evidence type="ECO:0000256" key="2">
    <source>
        <dbReference type="RuleBase" id="RU003719"/>
    </source>
</evidence>
<organism evidence="5 6">
    <name type="scientific">Gracilariopsis chorda</name>
    <dbReference type="NCBI Taxonomy" id="448386"/>
    <lineage>
        <taxon>Eukaryota</taxon>
        <taxon>Rhodophyta</taxon>
        <taxon>Florideophyceae</taxon>
        <taxon>Rhodymeniophycidae</taxon>
        <taxon>Gracilariales</taxon>
        <taxon>Gracilariaceae</taxon>
        <taxon>Gracilariopsis</taxon>
    </lineage>
</organism>
<dbReference type="EMBL" id="NBIV01000101">
    <property type="protein sequence ID" value="PXF44119.1"/>
    <property type="molecule type" value="Genomic_DNA"/>
</dbReference>
<evidence type="ECO:0000256" key="1">
    <source>
        <dbReference type="ARBA" id="ARBA00023002"/>
    </source>
</evidence>
<evidence type="ECO:0000259" key="3">
    <source>
        <dbReference type="Pfam" id="PF00389"/>
    </source>
</evidence>
<evidence type="ECO:0000259" key="4">
    <source>
        <dbReference type="Pfam" id="PF02826"/>
    </source>
</evidence>
<dbReference type="GO" id="GO:0008465">
    <property type="term" value="F:hydroxypyruvate reductase (NADH) activity"/>
    <property type="evidence" value="ECO:0007669"/>
    <property type="project" value="TreeGrafter"/>
</dbReference>
<dbReference type="OrthoDB" id="298012at2759"/>
<keyword evidence="5" id="KW-0670">Pyruvate</keyword>
<proteinExistence type="inferred from homology"/>
<dbReference type="SUPFAM" id="SSF51735">
    <property type="entry name" value="NAD(P)-binding Rossmann-fold domains"/>
    <property type="match status" value="1"/>
</dbReference>
<dbReference type="InterPro" id="IPR006140">
    <property type="entry name" value="D-isomer_DH_NAD-bd"/>
</dbReference>
<dbReference type="GO" id="GO:0005829">
    <property type="term" value="C:cytosol"/>
    <property type="evidence" value="ECO:0007669"/>
    <property type="project" value="TreeGrafter"/>
</dbReference>
<dbReference type="PROSITE" id="PS00671">
    <property type="entry name" value="D_2_HYDROXYACID_DH_3"/>
    <property type="match status" value="1"/>
</dbReference>
<dbReference type="GO" id="GO:0030267">
    <property type="term" value="F:glyoxylate reductase (NADPH) activity"/>
    <property type="evidence" value="ECO:0007669"/>
    <property type="project" value="TreeGrafter"/>
</dbReference>
<dbReference type="Pfam" id="PF02826">
    <property type="entry name" value="2-Hacid_dh_C"/>
    <property type="match status" value="1"/>
</dbReference>
<accession>A0A2V3IPY2</accession>
<dbReference type="InterPro" id="IPR029753">
    <property type="entry name" value="D-isomer_DH_CS"/>
</dbReference>
<dbReference type="InterPro" id="IPR006139">
    <property type="entry name" value="D-isomer_2_OHA_DH_cat_dom"/>
</dbReference>
<dbReference type="Proteomes" id="UP000247409">
    <property type="component" value="Unassembled WGS sequence"/>
</dbReference>
<dbReference type="Gene3D" id="3.40.50.720">
    <property type="entry name" value="NAD(P)-binding Rossmann-like Domain"/>
    <property type="match status" value="2"/>
</dbReference>
<keyword evidence="6" id="KW-1185">Reference proteome</keyword>
<dbReference type="STRING" id="448386.A0A2V3IPY2"/>
<reference evidence="5 6" key="1">
    <citation type="journal article" date="2018" name="Mol. Biol. Evol.">
        <title>Analysis of the draft genome of the red seaweed Gracilariopsis chorda provides insights into genome size evolution in Rhodophyta.</title>
        <authorList>
            <person name="Lee J."/>
            <person name="Yang E.C."/>
            <person name="Graf L."/>
            <person name="Yang J.H."/>
            <person name="Qiu H."/>
            <person name="Zel Zion U."/>
            <person name="Chan C.X."/>
            <person name="Stephens T.G."/>
            <person name="Weber A.P.M."/>
            <person name="Boo G.H."/>
            <person name="Boo S.M."/>
            <person name="Kim K.M."/>
            <person name="Shin Y."/>
            <person name="Jung M."/>
            <person name="Lee S.J."/>
            <person name="Yim H.S."/>
            <person name="Lee J.H."/>
            <person name="Bhattacharya D."/>
            <person name="Yoon H.S."/>
        </authorList>
    </citation>
    <scope>NUCLEOTIDE SEQUENCE [LARGE SCALE GENOMIC DNA]</scope>
    <source>
        <strain evidence="5 6">SKKU-2015</strain>
        <tissue evidence="5">Whole body</tissue>
    </source>
</reference>
<sequence length="331" mass="36340">MVNPTTSSPWRVVVTRRVPTKAMDMLRDANLDLDIWDSDNPMPHEALVEKVSSGCDALYCVLTDKIGKDVLDAAGERLKMISTMSVGYNHIDYPECKKRGIPVSHTPNVLTETTADTAVALVLAACRRFKEATASVIEGTWGTWTPMGMCGQDVHDATVGIIGMGRIGSAVARRLHAFNCNIIYWGIERVPQLEEKLDAKFVEIDYLLKEADIVIPLCPLNKETYHMFDMSKFKAMKKSAVFVNPARGELVNQDDLLAALQQGEIFSAGLDVTTPEPLPKDHPLVKTPNCFILPHIGSASMGTRTAMAVLASENLVAAYKGKPLPTPVREF</sequence>
<dbReference type="CDD" id="cd05301">
    <property type="entry name" value="GDH"/>
    <property type="match status" value="1"/>
</dbReference>
<dbReference type="Pfam" id="PF00389">
    <property type="entry name" value="2-Hacid_dh"/>
    <property type="match status" value="1"/>
</dbReference>
<dbReference type="PANTHER" id="PTHR10996">
    <property type="entry name" value="2-HYDROXYACID DEHYDROGENASE-RELATED"/>
    <property type="match status" value="1"/>
</dbReference>
<dbReference type="SUPFAM" id="SSF52283">
    <property type="entry name" value="Formate/glycerate dehydrogenase catalytic domain-like"/>
    <property type="match status" value="1"/>
</dbReference>
<dbReference type="AlphaFoldDB" id="A0A2V3IPY2"/>
<dbReference type="InterPro" id="IPR036291">
    <property type="entry name" value="NAD(P)-bd_dom_sf"/>
</dbReference>
<dbReference type="InterPro" id="IPR050223">
    <property type="entry name" value="D-isomer_2-hydroxyacid_DH"/>
</dbReference>
<dbReference type="FunFam" id="3.40.50.720:FF:000026">
    <property type="entry name" value="Glyoxylate/hydroxypyruvate reductase B"/>
    <property type="match status" value="1"/>
</dbReference>
<dbReference type="GO" id="GO:0051287">
    <property type="term" value="F:NAD binding"/>
    <property type="evidence" value="ECO:0007669"/>
    <property type="project" value="InterPro"/>
</dbReference>
<gene>
    <name evidence="5" type="ORF">BWQ96_06092</name>
</gene>
<comment type="caution">
    <text evidence="5">The sequence shown here is derived from an EMBL/GenBank/DDBJ whole genome shotgun (WGS) entry which is preliminary data.</text>
</comment>
<keyword evidence="1 2" id="KW-0560">Oxidoreductase</keyword>
<protein>
    <submittedName>
        <fullName evidence="5">Glyoxylate reductase/hydroxypyruvate reductase</fullName>
    </submittedName>
</protein>
<evidence type="ECO:0000313" key="5">
    <source>
        <dbReference type="EMBL" id="PXF44119.1"/>
    </source>
</evidence>